<dbReference type="EMBL" id="CAJVPS010010862">
    <property type="protein sequence ID" value="CAG8660747.1"/>
    <property type="molecule type" value="Genomic_DNA"/>
</dbReference>
<dbReference type="Proteomes" id="UP000789508">
    <property type="component" value="Unassembled WGS sequence"/>
</dbReference>
<evidence type="ECO:0000313" key="2">
    <source>
        <dbReference type="EMBL" id="CAG8660747.1"/>
    </source>
</evidence>
<name>A0A9N9E322_9GLOM</name>
<feature type="compositionally biased region" description="Low complexity" evidence="1">
    <location>
        <begin position="60"/>
        <end position="75"/>
    </location>
</feature>
<keyword evidence="3" id="KW-1185">Reference proteome</keyword>
<reference evidence="2" key="1">
    <citation type="submission" date="2021-06" db="EMBL/GenBank/DDBJ databases">
        <authorList>
            <person name="Kallberg Y."/>
            <person name="Tangrot J."/>
            <person name="Rosling A."/>
        </authorList>
    </citation>
    <scope>NUCLEOTIDE SEQUENCE</scope>
    <source>
        <strain evidence="2">FL130A</strain>
    </source>
</reference>
<organism evidence="2 3">
    <name type="scientific">Ambispora leptoticha</name>
    <dbReference type="NCBI Taxonomy" id="144679"/>
    <lineage>
        <taxon>Eukaryota</taxon>
        <taxon>Fungi</taxon>
        <taxon>Fungi incertae sedis</taxon>
        <taxon>Mucoromycota</taxon>
        <taxon>Glomeromycotina</taxon>
        <taxon>Glomeromycetes</taxon>
        <taxon>Archaeosporales</taxon>
        <taxon>Ambisporaceae</taxon>
        <taxon>Ambispora</taxon>
    </lineage>
</organism>
<accession>A0A9N9E322</accession>
<evidence type="ECO:0000313" key="3">
    <source>
        <dbReference type="Proteomes" id="UP000789508"/>
    </source>
</evidence>
<feature type="region of interest" description="Disordered" evidence="1">
    <location>
        <begin position="46"/>
        <end position="75"/>
    </location>
</feature>
<dbReference type="OrthoDB" id="10422888at2759"/>
<sequence>LCRGYGLPVWGTRAELEDRIRDQEKTTTKNRIFDYAVKRIKPEASLPPLILTSPPSPKHFPSSASSPFTPTTTPLSTALQSKSLCLPQAKNLEYDLESVEKAVAETLCIMEAAR</sequence>
<feature type="non-terminal residue" evidence="2">
    <location>
        <position position="114"/>
    </location>
</feature>
<gene>
    <name evidence="2" type="ORF">ALEPTO_LOCUS10316</name>
</gene>
<evidence type="ECO:0000256" key="1">
    <source>
        <dbReference type="SAM" id="MobiDB-lite"/>
    </source>
</evidence>
<protein>
    <submittedName>
        <fullName evidence="2">6311_t:CDS:1</fullName>
    </submittedName>
</protein>
<dbReference type="AlphaFoldDB" id="A0A9N9E322"/>
<proteinExistence type="predicted"/>
<comment type="caution">
    <text evidence="2">The sequence shown here is derived from an EMBL/GenBank/DDBJ whole genome shotgun (WGS) entry which is preliminary data.</text>
</comment>